<reference evidence="1 2" key="1">
    <citation type="submission" date="2021-03" db="EMBL/GenBank/DDBJ databases">
        <title>Gelidibacter sp. nov., isolated from costal sediment.</title>
        <authorList>
            <person name="Lun K.-Y."/>
        </authorList>
    </citation>
    <scope>NUCLEOTIDE SEQUENCE [LARGE SCALE GENOMIC DNA]</scope>
    <source>
        <strain evidence="1 2">DF109</strain>
    </source>
</reference>
<organism evidence="1 2">
    <name type="scientific">Gelidibacter pelagius</name>
    <dbReference type="NCBI Taxonomy" id="2819985"/>
    <lineage>
        <taxon>Bacteria</taxon>
        <taxon>Pseudomonadati</taxon>
        <taxon>Bacteroidota</taxon>
        <taxon>Flavobacteriia</taxon>
        <taxon>Flavobacteriales</taxon>
        <taxon>Flavobacteriaceae</taxon>
        <taxon>Gelidibacter</taxon>
    </lineage>
</organism>
<gene>
    <name evidence="1" type="ORF">J4051_08420</name>
</gene>
<evidence type="ECO:0008006" key="3">
    <source>
        <dbReference type="Google" id="ProtNLM"/>
    </source>
</evidence>
<evidence type="ECO:0000313" key="1">
    <source>
        <dbReference type="EMBL" id="MBO3098287.1"/>
    </source>
</evidence>
<comment type="caution">
    <text evidence="1">The sequence shown here is derived from an EMBL/GenBank/DDBJ whole genome shotgun (WGS) entry which is preliminary data.</text>
</comment>
<proteinExistence type="predicted"/>
<dbReference type="Gene3D" id="3.90.320.10">
    <property type="match status" value="1"/>
</dbReference>
<dbReference type="RefSeq" id="WP_208233430.1">
    <property type="nucleotide sequence ID" value="NZ_JAGEVG010000008.1"/>
</dbReference>
<sequence>MAKRELSFLQKAYREFFLATLANYNVSSPANLTKEQKSEFFTSIKQQWKVKKRELSGGNEVKRPISKKEQYAKVKVSRPSIAIEPAATYKKVIKSTVVGNDTTKLHSEKNPNQTDNLKINFYPNQFFEQGEVYEYPVVKMPKEESFLKLPRKGRALGKGYKEQDFYEAICAKIHDMEIAMDLHMVIPFYNKPYEPDIVLIDKNINLYIDIEIDEPYDGYYRFPTHEEEKDDTRDLFFTESGWVVIRFTERQVHLQEQECIAFITDVINSIRSYKLEQLSTCASEPQWSYQQAVRWQKDNYRERYLGIEKFEKQNRSSEILVDIYDIDGIENQLERTKKFKSATLQENIAFEDESHKYHHPKDETGNAEYISVTTVIDRFFPFDMDRFIEVKAKREERTEEEVLDEFLKMRDEAAERGTFMHEQIENFLKGEKHDANSKEFRLFKKFYEEIVVEKGFEFVEAEKRILLDEFNVAGTVDALFKKPNKEEYLIADWKRSKKLVVDGYPKKYGYGYAMSDLSHIDNSSYYKYALQQNIYKHILQKKYNMPISSMNLIVLHENYEDYHRVSLVNMDKEVAIILNSINHKI</sequence>
<dbReference type="Proteomes" id="UP000681315">
    <property type="component" value="Unassembled WGS sequence"/>
</dbReference>
<evidence type="ECO:0000313" key="2">
    <source>
        <dbReference type="Proteomes" id="UP000681315"/>
    </source>
</evidence>
<name>A0ABS3STL9_9FLAO</name>
<dbReference type="InterPro" id="IPR011604">
    <property type="entry name" value="PDDEXK-like_dom_sf"/>
</dbReference>
<accession>A0ABS3STL9</accession>
<protein>
    <recommendedName>
        <fullName evidence="3">PD-(D/E)XK nuclease superfamily protein</fullName>
    </recommendedName>
</protein>
<dbReference type="EMBL" id="JAGEVG010000008">
    <property type="protein sequence ID" value="MBO3098287.1"/>
    <property type="molecule type" value="Genomic_DNA"/>
</dbReference>
<keyword evidence="2" id="KW-1185">Reference proteome</keyword>